<keyword evidence="3" id="KW-1185">Reference proteome</keyword>
<feature type="compositionally biased region" description="Gly residues" evidence="1">
    <location>
        <begin position="273"/>
        <end position="285"/>
    </location>
</feature>
<evidence type="ECO:0000313" key="2">
    <source>
        <dbReference type="EMBL" id="KDN63694.1"/>
    </source>
</evidence>
<dbReference type="Pfam" id="PF13917">
    <property type="entry name" value="zf-CCHC_3"/>
    <property type="match status" value="2"/>
</dbReference>
<dbReference type="OrthoDB" id="437973at2759"/>
<dbReference type="eggNOG" id="ENOG502S7VK">
    <property type="taxonomic scope" value="Eukaryota"/>
</dbReference>
<feature type="compositionally biased region" description="Basic and acidic residues" evidence="1">
    <location>
        <begin position="86"/>
        <end position="131"/>
    </location>
</feature>
<reference evidence="3" key="1">
    <citation type="journal article" date="2014" name="Genome Announc.">
        <title>Draft genome sequence of Colletotrichum sublineola, a destructive pathogen of cultivated sorghum.</title>
        <authorList>
            <person name="Baroncelli R."/>
            <person name="Sanz-Martin J.M."/>
            <person name="Rech G.E."/>
            <person name="Sukno S.A."/>
            <person name="Thon M.R."/>
        </authorList>
    </citation>
    <scope>NUCLEOTIDE SEQUENCE [LARGE SCALE GENOMIC DNA]</scope>
    <source>
        <strain evidence="3">TX430BB</strain>
    </source>
</reference>
<proteinExistence type="predicted"/>
<dbReference type="AlphaFoldDB" id="A0A066X7S4"/>
<dbReference type="EMBL" id="JMSE01001202">
    <property type="protein sequence ID" value="KDN63694.1"/>
    <property type="molecule type" value="Genomic_DNA"/>
</dbReference>
<evidence type="ECO:0000313" key="3">
    <source>
        <dbReference type="Proteomes" id="UP000027238"/>
    </source>
</evidence>
<protein>
    <submittedName>
        <fullName evidence="2">Uncharacterized protein</fullName>
    </submittedName>
</protein>
<sequence>MHPYRGRGGPRQSTPANVQCQKCLKRDKFIVRHFITNIALTPAERHYSYECKEPAQTRPYVSRPSRTQQLRNPKLMPKLTNETPDDAERKKGIADAELAKKEAERARQRELEERDDELIRKTESKRQRSESLDSVSTISTGRSASPPAPPRRRLPSPVPSRPRQRSPENRKTSRPRSFSPESESGRSVSRRSVRSRQTQSPPIRRQRSVSRDSRSPRGTYERRYRERDDGRVRPTRRGSARNPSDSRESSISRDGGAGSVRRSLSRSPDGRGARGGGRPGRGGSKNSGYRDGPERRMGRGTRNEGQERSPAQQQPVRERSLSPFSKRLALTQSLNMGR</sequence>
<feature type="compositionally biased region" description="Polar residues" evidence="1">
    <location>
        <begin position="132"/>
        <end position="141"/>
    </location>
</feature>
<dbReference type="OMA" id="HYSYECT"/>
<comment type="caution">
    <text evidence="2">The sequence shown here is derived from an EMBL/GenBank/DDBJ whole genome shotgun (WGS) entry which is preliminary data.</text>
</comment>
<evidence type="ECO:0000256" key="1">
    <source>
        <dbReference type="SAM" id="MobiDB-lite"/>
    </source>
</evidence>
<organism evidence="2 3">
    <name type="scientific">Colletotrichum sublineola</name>
    <name type="common">Sorghum anthracnose fungus</name>
    <dbReference type="NCBI Taxonomy" id="1173701"/>
    <lineage>
        <taxon>Eukaryota</taxon>
        <taxon>Fungi</taxon>
        <taxon>Dikarya</taxon>
        <taxon>Ascomycota</taxon>
        <taxon>Pezizomycotina</taxon>
        <taxon>Sordariomycetes</taxon>
        <taxon>Hypocreomycetidae</taxon>
        <taxon>Glomerellales</taxon>
        <taxon>Glomerellaceae</taxon>
        <taxon>Colletotrichum</taxon>
        <taxon>Colletotrichum graminicola species complex</taxon>
    </lineage>
</organism>
<feature type="compositionally biased region" description="Low complexity" evidence="1">
    <location>
        <begin position="175"/>
        <end position="187"/>
    </location>
</feature>
<feature type="region of interest" description="Disordered" evidence="1">
    <location>
        <begin position="55"/>
        <end position="338"/>
    </location>
</feature>
<accession>A0A066X7S4</accession>
<dbReference type="Proteomes" id="UP000027238">
    <property type="component" value="Unassembled WGS sequence"/>
</dbReference>
<feature type="compositionally biased region" description="Basic and acidic residues" evidence="1">
    <location>
        <begin position="209"/>
        <end position="232"/>
    </location>
</feature>
<feature type="compositionally biased region" description="Basic and acidic residues" evidence="1">
    <location>
        <begin position="291"/>
        <end position="307"/>
    </location>
</feature>
<name>A0A066X7S4_COLSU</name>
<gene>
    <name evidence="2" type="ORF">CSUB01_04735</name>
</gene>
<dbReference type="HOGENOM" id="CLU_062858_0_0_1"/>